<feature type="transmembrane region" description="Helical" evidence="1">
    <location>
        <begin position="355"/>
        <end position="373"/>
    </location>
</feature>
<sequence>MRFALLIPLRPQGHARANLPGPADGPVWTSRHISRAQILKHAWSDLPVPVHAGSPTAPGFTVETASMCRVGAHSVACLDVSIGESLGMVDPQGVAAMESRLTDLAVETLGGSGIDPAAILWVGRYALVDSADQIPAGWYSENAQQAVLPPDGPAGASRGDCVLTASWGNGSVAGWGMLSEDQRRQTLDGLVDAQIIWAELDRIGDDSALVTAELVSAQPSRMRRRELVTARRRIHTLANAALLHEVAFDESLMGFQGLRRTTTAAALEAWGYQTMAERVHARIGKLEDLAARLHERLEGRYQSLVEVVLFGLGLLTIVDIVLSVISTAYSGSVTAFPDEGSAGFFAAVRNSNMDLMMGGSAALILVTVLALTLRKGRK</sequence>
<evidence type="ECO:0008006" key="4">
    <source>
        <dbReference type="Google" id="ProtNLM"/>
    </source>
</evidence>
<keyword evidence="1" id="KW-0812">Transmembrane</keyword>
<dbReference type="RefSeq" id="WP_345148217.1">
    <property type="nucleotide sequence ID" value="NZ_BAABEO010000006.1"/>
</dbReference>
<comment type="caution">
    <text evidence="2">The sequence shown here is derived from an EMBL/GenBank/DDBJ whole genome shotgun (WGS) entry which is preliminary data.</text>
</comment>
<proteinExistence type="predicted"/>
<organism evidence="2 3">
    <name type="scientific">Arthrobacter ginkgonis</name>
    <dbReference type="NCBI Taxonomy" id="1630594"/>
    <lineage>
        <taxon>Bacteria</taxon>
        <taxon>Bacillati</taxon>
        <taxon>Actinomycetota</taxon>
        <taxon>Actinomycetes</taxon>
        <taxon>Micrococcales</taxon>
        <taxon>Micrococcaceae</taxon>
        <taxon>Arthrobacter</taxon>
    </lineage>
</organism>
<name>A0ABP7BTI0_9MICC</name>
<protein>
    <recommendedName>
        <fullName evidence="4">DUF155 domain-containing protein</fullName>
    </recommendedName>
</protein>
<evidence type="ECO:0000313" key="2">
    <source>
        <dbReference type="EMBL" id="GAA3669546.1"/>
    </source>
</evidence>
<accession>A0ABP7BTI0</accession>
<feature type="transmembrane region" description="Helical" evidence="1">
    <location>
        <begin position="304"/>
        <end position="329"/>
    </location>
</feature>
<keyword evidence="1" id="KW-1133">Transmembrane helix</keyword>
<dbReference type="EMBL" id="BAABEO010000006">
    <property type="protein sequence ID" value="GAA3669546.1"/>
    <property type="molecule type" value="Genomic_DNA"/>
</dbReference>
<reference evidence="3" key="1">
    <citation type="journal article" date="2019" name="Int. J. Syst. Evol. Microbiol.">
        <title>The Global Catalogue of Microorganisms (GCM) 10K type strain sequencing project: providing services to taxonomists for standard genome sequencing and annotation.</title>
        <authorList>
            <consortium name="The Broad Institute Genomics Platform"/>
            <consortium name="The Broad Institute Genome Sequencing Center for Infectious Disease"/>
            <person name="Wu L."/>
            <person name="Ma J."/>
        </authorList>
    </citation>
    <scope>NUCLEOTIDE SEQUENCE [LARGE SCALE GENOMIC DNA]</scope>
    <source>
        <strain evidence="3">JCM 30742</strain>
    </source>
</reference>
<keyword evidence="1" id="KW-0472">Membrane</keyword>
<evidence type="ECO:0000313" key="3">
    <source>
        <dbReference type="Proteomes" id="UP001500752"/>
    </source>
</evidence>
<evidence type="ECO:0000256" key="1">
    <source>
        <dbReference type="SAM" id="Phobius"/>
    </source>
</evidence>
<gene>
    <name evidence="2" type="ORF">GCM10023081_04980</name>
</gene>
<dbReference type="Proteomes" id="UP001500752">
    <property type="component" value="Unassembled WGS sequence"/>
</dbReference>
<keyword evidence="3" id="KW-1185">Reference proteome</keyword>